<dbReference type="InterPro" id="IPR011249">
    <property type="entry name" value="Metalloenz_LuxS/M16"/>
</dbReference>
<comment type="similarity">
    <text evidence="1">Belongs to the peptidase M16 family.</text>
</comment>
<proteinExistence type="inferred from homology"/>
<dbReference type="GO" id="GO:0046872">
    <property type="term" value="F:metal ion binding"/>
    <property type="evidence" value="ECO:0007669"/>
    <property type="project" value="InterPro"/>
</dbReference>
<dbReference type="PANTHER" id="PTHR11851">
    <property type="entry name" value="METALLOPROTEASE"/>
    <property type="match status" value="1"/>
</dbReference>
<accession>X1M7A6</accession>
<feature type="non-terminal residue" evidence="4">
    <location>
        <position position="1"/>
    </location>
</feature>
<dbReference type="AlphaFoldDB" id="X1M7A6"/>
<reference evidence="4" key="1">
    <citation type="journal article" date="2014" name="Front. Microbiol.">
        <title>High frequency of phylogenetically diverse reductive dehalogenase-homologous genes in deep subseafloor sedimentary metagenomes.</title>
        <authorList>
            <person name="Kawai M."/>
            <person name="Futagami T."/>
            <person name="Toyoda A."/>
            <person name="Takaki Y."/>
            <person name="Nishi S."/>
            <person name="Hori S."/>
            <person name="Arai W."/>
            <person name="Tsubouchi T."/>
            <person name="Morono Y."/>
            <person name="Uchiyama I."/>
            <person name="Ito T."/>
            <person name="Fujiyama A."/>
            <person name="Inagaki F."/>
            <person name="Takami H."/>
        </authorList>
    </citation>
    <scope>NUCLEOTIDE SEQUENCE</scope>
    <source>
        <strain evidence="4">Expedition CK06-06</strain>
    </source>
</reference>
<dbReference type="EMBL" id="BARV01006274">
    <property type="protein sequence ID" value="GAI10570.1"/>
    <property type="molecule type" value="Genomic_DNA"/>
</dbReference>
<evidence type="ECO:0000259" key="3">
    <source>
        <dbReference type="Pfam" id="PF05193"/>
    </source>
</evidence>
<dbReference type="SUPFAM" id="SSF63411">
    <property type="entry name" value="LuxS/MPP-like metallohydrolase"/>
    <property type="match status" value="1"/>
</dbReference>
<dbReference type="InterPro" id="IPR007863">
    <property type="entry name" value="Peptidase_M16_C"/>
</dbReference>
<feature type="coiled-coil region" evidence="2">
    <location>
        <begin position="16"/>
        <end position="46"/>
    </location>
</feature>
<dbReference type="Gene3D" id="3.30.830.10">
    <property type="entry name" value="Metalloenzyme, LuxS/M16 peptidase-like"/>
    <property type="match status" value="1"/>
</dbReference>
<feature type="domain" description="Peptidase M16 C-terminal" evidence="3">
    <location>
        <begin position="3"/>
        <end position="48"/>
    </location>
</feature>
<evidence type="ECO:0000313" key="4">
    <source>
        <dbReference type="EMBL" id="GAI10570.1"/>
    </source>
</evidence>
<organism evidence="4">
    <name type="scientific">marine sediment metagenome</name>
    <dbReference type="NCBI Taxonomy" id="412755"/>
    <lineage>
        <taxon>unclassified sequences</taxon>
        <taxon>metagenomes</taxon>
        <taxon>ecological metagenomes</taxon>
    </lineage>
</organism>
<gene>
    <name evidence="4" type="ORF">S06H3_12848</name>
</gene>
<protein>
    <recommendedName>
        <fullName evidence="3">Peptidase M16 C-terminal domain-containing protein</fullName>
    </recommendedName>
</protein>
<dbReference type="InterPro" id="IPR050361">
    <property type="entry name" value="MPP/UQCRC_Complex"/>
</dbReference>
<keyword evidence="2" id="KW-0175">Coiled coil</keyword>
<dbReference type="PANTHER" id="PTHR11851:SF49">
    <property type="entry name" value="MITOCHONDRIAL-PROCESSING PEPTIDASE SUBUNIT ALPHA"/>
    <property type="match status" value="1"/>
</dbReference>
<dbReference type="Pfam" id="PF05193">
    <property type="entry name" value="Peptidase_M16_C"/>
    <property type="match status" value="1"/>
</dbReference>
<sequence length="131" mass="15269">FFQDSGAFIVYAGIDNRRVSEALEIILRQLKEIKDKEVNAEELNRAKEYYIGQLMLALEDTADYMLWLGENFISLNRFLYAAEVIQRVKKVKADDLKCLANKILQNRNLNLALIGPLKDKDKKRIKMRLSF</sequence>
<name>X1M7A6_9ZZZZ</name>
<comment type="caution">
    <text evidence="4">The sequence shown here is derived from an EMBL/GenBank/DDBJ whole genome shotgun (WGS) entry which is preliminary data.</text>
</comment>
<evidence type="ECO:0000256" key="2">
    <source>
        <dbReference type="SAM" id="Coils"/>
    </source>
</evidence>
<evidence type="ECO:0000256" key="1">
    <source>
        <dbReference type="ARBA" id="ARBA00007261"/>
    </source>
</evidence>